<dbReference type="WBParaSite" id="HCON_00052820-00001">
    <property type="protein sequence ID" value="HCON_00052820-00001"/>
    <property type="gene ID" value="HCON_00052820"/>
</dbReference>
<dbReference type="PANTHER" id="PTHR47966">
    <property type="entry name" value="BETA-SITE APP-CLEAVING ENZYME, ISOFORM A-RELATED"/>
    <property type="match status" value="1"/>
</dbReference>
<dbReference type="GO" id="GO:0004190">
    <property type="term" value="F:aspartic-type endopeptidase activity"/>
    <property type="evidence" value="ECO:0007669"/>
    <property type="project" value="InterPro"/>
</dbReference>
<comment type="similarity">
    <text evidence="1">Belongs to the peptidase A1 family.</text>
</comment>
<dbReference type="AlphaFoldDB" id="A0A7I4Y4L5"/>
<evidence type="ECO:0000313" key="5">
    <source>
        <dbReference type="WBParaSite" id="HCON_00052820-00001"/>
    </source>
</evidence>
<dbReference type="GO" id="GO:0006508">
    <property type="term" value="P:proteolysis"/>
    <property type="evidence" value="ECO:0007669"/>
    <property type="project" value="InterPro"/>
</dbReference>
<dbReference type="Proteomes" id="UP000025227">
    <property type="component" value="Unplaced"/>
</dbReference>
<dbReference type="OrthoDB" id="771136at2759"/>
<dbReference type="Gene3D" id="2.40.70.10">
    <property type="entry name" value="Acid Proteases"/>
    <property type="match status" value="1"/>
</dbReference>
<accession>A0A7I4Y4L5</accession>
<evidence type="ECO:0000256" key="1">
    <source>
        <dbReference type="ARBA" id="ARBA00007447"/>
    </source>
</evidence>
<organism evidence="4 5">
    <name type="scientific">Haemonchus contortus</name>
    <name type="common">Barber pole worm</name>
    <dbReference type="NCBI Taxonomy" id="6289"/>
    <lineage>
        <taxon>Eukaryota</taxon>
        <taxon>Metazoa</taxon>
        <taxon>Ecdysozoa</taxon>
        <taxon>Nematoda</taxon>
        <taxon>Chromadorea</taxon>
        <taxon>Rhabditida</taxon>
        <taxon>Rhabditina</taxon>
        <taxon>Rhabditomorpha</taxon>
        <taxon>Strongyloidea</taxon>
        <taxon>Trichostrongylidae</taxon>
        <taxon>Haemonchus</taxon>
    </lineage>
</organism>
<keyword evidence="2" id="KW-1015">Disulfide bond</keyword>
<name>A0A7I4Y4L5_HAECO</name>
<dbReference type="PANTHER" id="PTHR47966:SF40">
    <property type="entry name" value="ASPARTIC PROTEASE 3"/>
    <property type="match status" value="1"/>
</dbReference>
<dbReference type="GO" id="GO:0005764">
    <property type="term" value="C:lysosome"/>
    <property type="evidence" value="ECO:0007669"/>
    <property type="project" value="TreeGrafter"/>
</dbReference>
<dbReference type="InterPro" id="IPR033121">
    <property type="entry name" value="PEPTIDASE_A1"/>
</dbReference>
<feature type="disulfide bond" evidence="2">
    <location>
        <begin position="34"/>
        <end position="41"/>
    </location>
</feature>
<dbReference type="PROSITE" id="PS51767">
    <property type="entry name" value="PEPTIDASE_A1"/>
    <property type="match status" value="1"/>
</dbReference>
<reference evidence="5" key="1">
    <citation type="submission" date="2020-12" db="UniProtKB">
        <authorList>
            <consortium name="WormBaseParasite"/>
        </authorList>
    </citation>
    <scope>IDENTIFICATION</scope>
    <source>
        <strain evidence="5">MHco3</strain>
    </source>
</reference>
<keyword evidence="4" id="KW-1185">Reference proteome</keyword>
<dbReference type="SUPFAM" id="SSF50630">
    <property type="entry name" value="Acid proteases"/>
    <property type="match status" value="1"/>
</dbReference>
<dbReference type="Pfam" id="PF00026">
    <property type="entry name" value="Asp"/>
    <property type="match status" value="1"/>
</dbReference>
<dbReference type="InterPro" id="IPR021109">
    <property type="entry name" value="Peptidase_aspartic_dom_sf"/>
</dbReference>
<evidence type="ECO:0000259" key="3">
    <source>
        <dbReference type="PROSITE" id="PS51767"/>
    </source>
</evidence>
<feature type="domain" description="Peptidase A1" evidence="3">
    <location>
        <begin position="3"/>
        <end position="135"/>
    </location>
</feature>
<dbReference type="InterPro" id="IPR001461">
    <property type="entry name" value="Aspartic_peptidase_A1"/>
</dbReference>
<proteinExistence type="inferred from homology"/>
<protein>
    <submittedName>
        <fullName evidence="5">Peptidase A1 domain-containing protein</fullName>
    </submittedName>
</protein>
<sequence>MLYYGLIYIGIPKQQFRMQFDNDSANLLVPCMSCNISDGACQNHRKFNCQQSTTCNGTKNEFEVEYGSGTVTAYIDYDIVCAEVFDGILGMAWESDAVGGISPPLDQMFADKVTTLKSNSDCNGMRSLKADQMKS</sequence>
<evidence type="ECO:0000256" key="2">
    <source>
        <dbReference type="PIRSR" id="PIRSR601461-2"/>
    </source>
</evidence>
<evidence type="ECO:0000313" key="4">
    <source>
        <dbReference type="Proteomes" id="UP000025227"/>
    </source>
</evidence>